<dbReference type="GO" id="GO:0005102">
    <property type="term" value="F:signaling receptor binding"/>
    <property type="evidence" value="ECO:0007669"/>
    <property type="project" value="InterPro"/>
</dbReference>
<protein>
    <recommendedName>
        <fullName evidence="11">Fibrinogen alpha/beta/gamma chain coiled coil domain-containing protein</fullName>
    </recommendedName>
</protein>
<dbReference type="GO" id="GO:0070527">
    <property type="term" value="P:platelet aggregation"/>
    <property type="evidence" value="ECO:0007669"/>
    <property type="project" value="TreeGrafter"/>
</dbReference>
<feature type="compositionally biased region" description="Basic and acidic residues" evidence="9">
    <location>
        <begin position="399"/>
        <end position="414"/>
    </location>
</feature>
<feature type="signal peptide" evidence="10">
    <location>
        <begin position="1"/>
        <end position="22"/>
    </location>
</feature>
<feature type="non-terminal residue" evidence="12">
    <location>
        <position position="1"/>
    </location>
</feature>
<comment type="caution">
    <text evidence="12">The sequence shown here is derived from an EMBL/GenBank/DDBJ whole genome shotgun (WGS) entry which is preliminary data.</text>
</comment>
<dbReference type="Pfam" id="PF08702">
    <property type="entry name" value="Fib_alpha"/>
    <property type="match status" value="1"/>
</dbReference>
<evidence type="ECO:0000256" key="10">
    <source>
        <dbReference type="SAM" id="SignalP"/>
    </source>
</evidence>
<dbReference type="GO" id="GO:0030674">
    <property type="term" value="F:protein-macromolecule adaptor activity"/>
    <property type="evidence" value="ECO:0007669"/>
    <property type="project" value="TreeGrafter"/>
</dbReference>
<organism evidence="12 13">
    <name type="scientific">Scyliorhinus torazame</name>
    <name type="common">Cloudy catshark</name>
    <name type="synonym">Catulus torazame</name>
    <dbReference type="NCBI Taxonomy" id="75743"/>
    <lineage>
        <taxon>Eukaryota</taxon>
        <taxon>Metazoa</taxon>
        <taxon>Chordata</taxon>
        <taxon>Craniata</taxon>
        <taxon>Vertebrata</taxon>
        <taxon>Chondrichthyes</taxon>
        <taxon>Elasmobranchii</taxon>
        <taxon>Galeomorphii</taxon>
        <taxon>Galeoidea</taxon>
        <taxon>Carcharhiniformes</taxon>
        <taxon>Scyliorhinidae</taxon>
        <taxon>Scyliorhinus</taxon>
    </lineage>
</organism>
<dbReference type="GO" id="GO:0051258">
    <property type="term" value="P:protein polymerization"/>
    <property type="evidence" value="ECO:0007669"/>
    <property type="project" value="InterPro"/>
</dbReference>
<dbReference type="STRING" id="75743.A0A401PBK3"/>
<dbReference type="PANTHER" id="PTHR47221">
    <property type="entry name" value="FIBRINOGEN ALPHA CHAIN"/>
    <property type="match status" value="1"/>
</dbReference>
<keyword evidence="5" id="KW-0175">Coiled coil</keyword>
<keyword evidence="13" id="KW-1185">Reference proteome</keyword>
<evidence type="ECO:0000256" key="4">
    <source>
        <dbReference type="ARBA" id="ARBA00022729"/>
    </source>
</evidence>
<dbReference type="InterPro" id="IPR037579">
    <property type="entry name" value="FIB_ANG-like"/>
</dbReference>
<dbReference type="GO" id="GO:0072377">
    <property type="term" value="P:blood coagulation, common pathway"/>
    <property type="evidence" value="ECO:0007669"/>
    <property type="project" value="TreeGrafter"/>
</dbReference>
<evidence type="ECO:0000256" key="6">
    <source>
        <dbReference type="ARBA" id="ARBA00023084"/>
    </source>
</evidence>
<dbReference type="OMA" id="TRTHETH"/>
<keyword evidence="3" id="KW-0356">Hemostasis</keyword>
<evidence type="ECO:0000313" key="12">
    <source>
        <dbReference type="EMBL" id="GCB70495.1"/>
    </source>
</evidence>
<evidence type="ECO:0000256" key="3">
    <source>
        <dbReference type="ARBA" id="ARBA00022696"/>
    </source>
</evidence>
<feature type="compositionally biased region" description="Polar residues" evidence="9">
    <location>
        <begin position="388"/>
        <end position="398"/>
    </location>
</feature>
<evidence type="ECO:0000256" key="9">
    <source>
        <dbReference type="SAM" id="MobiDB-lite"/>
    </source>
</evidence>
<evidence type="ECO:0000256" key="1">
    <source>
        <dbReference type="ARBA" id="ARBA00004613"/>
    </source>
</evidence>
<comment type="subunit">
    <text evidence="8">Heterohexamer; disulfide linked. Contains 2 sets of 3 non-identical chains (alpha, beta and gamma). The 2 heterotrimers are in head to head conformation with the N-termini in a small central domain.</text>
</comment>
<dbReference type="Proteomes" id="UP000288216">
    <property type="component" value="Unassembled WGS sequence"/>
</dbReference>
<dbReference type="GO" id="GO:0034116">
    <property type="term" value="P:positive regulation of heterotypic cell-cell adhesion"/>
    <property type="evidence" value="ECO:0007669"/>
    <property type="project" value="TreeGrafter"/>
</dbReference>
<feature type="region of interest" description="Disordered" evidence="9">
    <location>
        <begin position="385"/>
        <end position="414"/>
    </location>
</feature>
<proteinExistence type="predicted"/>
<feature type="chain" id="PRO_5019488283" description="Fibrinogen alpha/beta/gamma chain coiled coil domain-containing protein" evidence="10">
    <location>
        <begin position="23"/>
        <end position="480"/>
    </location>
</feature>
<sequence>ASTMGAVLILGLLSCFINLNIASEAAPRGPRPIENRDIRHGQCAEDKWPTCTDNDLGPKCPSGCRMQGLIDTTAAQNEGRVKVIRELLEKYSSSFVMNNNTVFETIRRFRQVLNTLGGHGATYDELVTNLYFRLITLQDKVNNQLNKLNTLKYEMMAQFTEISKLEVDIDIKIRACKGSCARAYVYTIGKEQNDQIGKSYSSMTALNLEMIQQKTSIRKFKLIPVEQKFKSTLDSETKKIYPAFWEEVTENTFILAPGARDSKHNVTTSSISDEKGASVVTLPGERLAHTDGEGSISKTESTHGSEHHFSVVRHGYGVDEAKKFNFTGNLGHGSRFETHVKNSSHTIKIGYTDPYTIKHFLDQMGVKLQGNTKGSVTTITRTHETHTKNGGTKSSGSETVRHSTIDTHNGDSERDFQNLGISSDFLTPHFGETIRHTHTTVQHTNGGITKGFKSVANPARLPDDETGDSDPSAHMLHREQ</sequence>
<evidence type="ECO:0000256" key="8">
    <source>
        <dbReference type="ARBA" id="ARBA00025974"/>
    </source>
</evidence>
<evidence type="ECO:0000256" key="7">
    <source>
        <dbReference type="ARBA" id="ARBA00023157"/>
    </source>
</evidence>
<keyword evidence="6" id="KW-0094">Blood coagulation</keyword>
<feature type="domain" description="Fibrinogen alpha/beta/gamma chain coiled coil" evidence="11">
    <location>
        <begin position="44"/>
        <end position="188"/>
    </location>
</feature>
<gene>
    <name evidence="12" type="ORF">scyTo_0010791</name>
</gene>
<feature type="region of interest" description="Disordered" evidence="9">
    <location>
        <begin position="441"/>
        <end position="480"/>
    </location>
</feature>
<reference evidence="12 13" key="1">
    <citation type="journal article" date="2018" name="Nat. Ecol. Evol.">
        <title>Shark genomes provide insights into elasmobranch evolution and the origin of vertebrates.</title>
        <authorList>
            <person name="Hara Y"/>
            <person name="Yamaguchi K"/>
            <person name="Onimaru K"/>
            <person name="Kadota M"/>
            <person name="Koyanagi M"/>
            <person name="Keeley SD"/>
            <person name="Tatsumi K"/>
            <person name="Tanaka K"/>
            <person name="Motone F"/>
            <person name="Kageyama Y"/>
            <person name="Nozu R"/>
            <person name="Adachi N"/>
            <person name="Nishimura O"/>
            <person name="Nakagawa R"/>
            <person name="Tanegashima C"/>
            <person name="Kiyatake I"/>
            <person name="Matsumoto R"/>
            <person name="Murakumo K"/>
            <person name="Nishida K"/>
            <person name="Terakita A"/>
            <person name="Kuratani S"/>
            <person name="Sato K"/>
            <person name="Hyodo S Kuraku.S."/>
        </authorList>
    </citation>
    <scope>NUCLEOTIDE SEQUENCE [LARGE SCALE GENOMIC DNA]</scope>
</reference>
<dbReference type="PANTHER" id="PTHR47221:SF6">
    <property type="entry name" value="FIBRINOGEN ALPHA CHAIN"/>
    <property type="match status" value="1"/>
</dbReference>
<keyword evidence="4 10" id="KW-0732">Signal</keyword>
<dbReference type="OrthoDB" id="9945370at2759"/>
<evidence type="ECO:0000256" key="5">
    <source>
        <dbReference type="ARBA" id="ARBA00023054"/>
    </source>
</evidence>
<dbReference type="Gene3D" id="1.20.5.50">
    <property type="match status" value="1"/>
</dbReference>
<name>A0A401PBK3_SCYTO</name>
<keyword evidence="7" id="KW-1015">Disulfide bond</keyword>
<dbReference type="InterPro" id="IPR012290">
    <property type="entry name" value="Fibrinogen_a/b/g_coil_dom"/>
</dbReference>
<dbReference type="GO" id="GO:0042730">
    <property type="term" value="P:fibrinolysis"/>
    <property type="evidence" value="ECO:0007669"/>
    <property type="project" value="TreeGrafter"/>
</dbReference>
<evidence type="ECO:0000313" key="13">
    <source>
        <dbReference type="Proteomes" id="UP000288216"/>
    </source>
</evidence>
<evidence type="ECO:0000256" key="2">
    <source>
        <dbReference type="ARBA" id="ARBA00022525"/>
    </source>
</evidence>
<accession>A0A401PBK3</accession>
<dbReference type="EMBL" id="BFAA01004724">
    <property type="protein sequence ID" value="GCB70495.1"/>
    <property type="molecule type" value="Genomic_DNA"/>
</dbReference>
<dbReference type="GO" id="GO:0005201">
    <property type="term" value="F:extracellular matrix structural constituent"/>
    <property type="evidence" value="ECO:0007669"/>
    <property type="project" value="TreeGrafter"/>
</dbReference>
<dbReference type="AlphaFoldDB" id="A0A401PBK3"/>
<comment type="subcellular location">
    <subcellularLocation>
        <location evidence="1">Secreted</location>
    </subcellularLocation>
</comment>
<dbReference type="GO" id="GO:0005577">
    <property type="term" value="C:fibrinogen complex"/>
    <property type="evidence" value="ECO:0007669"/>
    <property type="project" value="InterPro"/>
</dbReference>
<dbReference type="SMART" id="SM01212">
    <property type="entry name" value="Fib_alpha"/>
    <property type="match status" value="1"/>
</dbReference>
<evidence type="ECO:0000259" key="11">
    <source>
        <dbReference type="SMART" id="SM01212"/>
    </source>
</evidence>
<keyword evidence="2" id="KW-0964">Secreted</keyword>
<dbReference type="SUPFAM" id="SSF58010">
    <property type="entry name" value="Fibrinogen coiled-coil and central regions"/>
    <property type="match status" value="1"/>
</dbReference>